<evidence type="ECO:0000256" key="10">
    <source>
        <dbReference type="SAM" id="MobiDB-lite"/>
    </source>
</evidence>
<dbReference type="PANTHER" id="PTHR10258:SF4">
    <property type="entry name" value="CALCIUM-ACTIVATED POTASSIUM CHANNEL SUBUNIT BETA-3"/>
    <property type="match status" value="1"/>
</dbReference>
<comment type="subcellular location">
    <subcellularLocation>
        <location evidence="1">Membrane</location>
        <topology evidence="1">Multi-pass membrane protein</topology>
    </subcellularLocation>
</comment>
<sequence>MIPSTGSPRRSFSIPITINLHGARRRQTRELFHTAVTQDQEWSHRGDGPGGQGARAQMVSSVGEDRAVLLGFTMMAFSVLMFFVVGITTVKPYINSCWDQEAHCVLRQTHILEDWVDCRGVSTVPCLKVTVNMSGSTQGSFLHYDEESVLLAKECFYIPKCQMDKDDLQDEVQEIKRRLDRHLGSNSSCFIDHKNHPNHVIWHKKYTLRRALFGLLWPCLMLGGGALLVGLVKMTQGLARLSSEVCIESAGGRLTARYTQGKLYKLLRRSSMQSP</sequence>
<evidence type="ECO:0000313" key="12">
    <source>
        <dbReference type="Proteomes" id="UP000192220"/>
    </source>
</evidence>
<keyword evidence="9" id="KW-0175">Coiled coil</keyword>
<keyword evidence="8 13" id="KW-0407">Ion channel</keyword>
<dbReference type="FunCoup" id="A0A2I4CMM0">
    <property type="interactions" value="1"/>
</dbReference>
<keyword evidence="5" id="KW-0406">Ion transport</keyword>
<dbReference type="GO" id="GO:0005513">
    <property type="term" value="P:detection of calcium ion"/>
    <property type="evidence" value="ECO:0007669"/>
    <property type="project" value="TreeGrafter"/>
</dbReference>
<dbReference type="Proteomes" id="UP000192220">
    <property type="component" value="Unplaced"/>
</dbReference>
<dbReference type="AlphaFoldDB" id="A0A2I4CMM0"/>
<dbReference type="GO" id="GO:0008076">
    <property type="term" value="C:voltage-gated potassium channel complex"/>
    <property type="evidence" value="ECO:0007669"/>
    <property type="project" value="TreeGrafter"/>
</dbReference>
<protein>
    <submittedName>
        <fullName evidence="13">Calcium-activated potassium channel subunit beta-3 isoform X1</fullName>
    </submittedName>
</protein>
<dbReference type="Pfam" id="PF03185">
    <property type="entry name" value="CaKB"/>
    <property type="match status" value="1"/>
</dbReference>
<dbReference type="GO" id="GO:0015269">
    <property type="term" value="F:calcium-activated potassium channel activity"/>
    <property type="evidence" value="ECO:0007669"/>
    <property type="project" value="InterPro"/>
</dbReference>
<evidence type="ECO:0000256" key="6">
    <source>
        <dbReference type="ARBA" id="ARBA00023136"/>
    </source>
</evidence>
<evidence type="ECO:0000256" key="9">
    <source>
        <dbReference type="SAM" id="Coils"/>
    </source>
</evidence>
<keyword evidence="12" id="KW-1185">Reference proteome</keyword>
<keyword evidence="4 11" id="KW-1133">Transmembrane helix</keyword>
<keyword evidence="3 11" id="KW-0812">Transmembrane</keyword>
<dbReference type="RefSeq" id="XP_013881222.1">
    <property type="nucleotide sequence ID" value="XM_014025768.1"/>
</dbReference>
<dbReference type="InParanoid" id="A0A2I4CMM0"/>
<feature type="transmembrane region" description="Helical" evidence="11">
    <location>
        <begin position="211"/>
        <end position="232"/>
    </location>
</feature>
<evidence type="ECO:0000256" key="11">
    <source>
        <dbReference type="SAM" id="Phobius"/>
    </source>
</evidence>
<feature type="region of interest" description="Disordered" evidence="10">
    <location>
        <begin position="38"/>
        <end position="57"/>
    </location>
</feature>
<feature type="transmembrane region" description="Helical" evidence="11">
    <location>
        <begin position="67"/>
        <end position="90"/>
    </location>
</feature>
<evidence type="ECO:0000256" key="1">
    <source>
        <dbReference type="ARBA" id="ARBA00004141"/>
    </source>
</evidence>
<dbReference type="CTD" id="27094"/>
<dbReference type="STRING" id="52670.A0A2I4CMM0"/>
<evidence type="ECO:0000313" key="13">
    <source>
        <dbReference type="RefSeq" id="XP_013881222.1"/>
    </source>
</evidence>
<proteinExistence type="predicted"/>
<keyword evidence="2" id="KW-0813">Transport</keyword>
<reference evidence="13" key="1">
    <citation type="submission" date="2025-08" db="UniProtKB">
        <authorList>
            <consortium name="RefSeq"/>
        </authorList>
    </citation>
    <scope>IDENTIFICATION</scope>
    <source>
        <strain evidence="13">Quisiro</strain>
        <tissue evidence="13">Liver</tissue>
    </source>
</reference>
<dbReference type="InterPro" id="IPR003930">
    <property type="entry name" value="K_chnl_Ca-activ_BK_bsu"/>
</dbReference>
<evidence type="ECO:0000256" key="3">
    <source>
        <dbReference type="ARBA" id="ARBA00022692"/>
    </source>
</evidence>
<gene>
    <name evidence="13" type="primary">kcnmb3</name>
</gene>
<feature type="coiled-coil region" evidence="9">
    <location>
        <begin position="158"/>
        <end position="185"/>
    </location>
</feature>
<dbReference type="GO" id="GO:0015459">
    <property type="term" value="F:potassium channel regulator activity"/>
    <property type="evidence" value="ECO:0007669"/>
    <property type="project" value="TreeGrafter"/>
</dbReference>
<evidence type="ECO:0000256" key="7">
    <source>
        <dbReference type="ARBA" id="ARBA00023180"/>
    </source>
</evidence>
<evidence type="ECO:0000256" key="4">
    <source>
        <dbReference type="ARBA" id="ARBA00022989"/>
    </source>
</evidence>
<evidence type="ECO:0000256" key="2">
    <source>
        <dbReference type="ARBA" id="ARBA00022448"/>
    </source>
</evidence>
<accession>A0A2I4CMM0</accession>
<evidence type="ECO:0000256" key="5">
    <source>
        <dbReference type="ARBA" id="ARBA00023065"/>
    </source>
</evidence>
<name>A0A2I4CMM0_AUSLI</name>
<organism evidence="12 13">
    <name type="scientific">Austrofundulus limnaeus</name>
    <name type="common">Annual killifish</name>
    <dbReference type="NCBI Taxonomy" id="52670"/>
    <lineage>
        <taxon>Eukaryota</taxon>
        <taxon>Metazoa</taxon>
        <taxon>Chordata</taxon>
        <taxon>Craniata</taxon>
        <taxon>Vertebrata</taxon>
        <taxon>Euteleostomi</taxon>
        <taxon>Actinopterygii</taxon>
        <taxon>Neopterygii</taxon>
        <taxon>Teleostei</taxon>
        <taxon>Neoteleostei</taxon>
        <taxon>Acanthomorphata</taxon>
        <taxon>Ovalentaria</taxon>
        <taxon>Atherinomorphae</taxon>
        <taxon>Cyprinodontiformes</taxon>
        <taxon>Rivulidae</taxon>
        <taxon>Austrofundulus</taxon>
    </lineage>
</organism>
<keyword evidence="6 11" id="KW-0472">Membrane</keyword>
<dbReference type="OrthoDB" id="5973433at2759"/>
<keyword evidence="7" id="KW-0325">Glycoprotein</keyword>
<dbReference type="KEGG" id="alim:106530182"/>
<dbReference type="PANTHER" id="PTHR10258">
    <property type="entry name" value="CALCIUM-ACTIVATED POTASSIUM CHANNEL SUBUNIT BETA"/>
    <property type="match status" value="1"/>
</dbReference>
<evidence type="ECO:0000256" key="8">
    <source>
        <dbReference type="ARBA" id="ARBA00023303"/>
    </source>
</evidence>